<evidence type="ECO:0008006" key="4">
    <source>
        <dbReference type="Google" id="ProtNLM"/>
    </source>
</evidence>
<dbReference type="Proteomes" id="UP001302274">
    <property type="component" value="Unassembled WGS sequence"/>
</dbReference>
<gene>
    <name evidence="2" type="ORF">SHI21_07035</name>
</gene>
<keyword evidence="3" id="KW-1185">Reference proteome</keyword>
<proteinExistence type="predicted"/>
<evidence type="ECO:0000313" key="2">
    <source>
        <dbReference type="EMBL" id="MEA9355947.1"/>
    </source>
</evidence>
<protein>
    <recommendedName>
        <fullName evidence="4">PilZ domain-containing protein</fullName>
    </recommendedName>
</protein>
<comment type="caution">
    <text evidence="2">The sequence shown here is derived from an EMBL/GenBank/DDBJ whole genome shotgun (WGS) entry which is preliminary data.</text>
</comment>
<organism evidence="2 3">
    <name type="scientific">Bacteriovorax antarcticus</name>
    <dbReference type="NCBI Taxonomy" id="3088717"/>
    <lineage>
        <taxon>Bacteria</taxon>
        <taxon>Pseudomonadati</taxon>
        <taxon>Bdellovibrionota</taxon>
        <taxon>Bacteriovoracia</taxon>
        <taxon>Bacteriovoracales</taxon>
        <taxon>Bacteriovoracaceae</taxon>
        <taxon>Bacteriovorax</taxon>
    </lineage>
</organism>
<reference evidence="2 3" key="1">
    <citation type="submission" date="2023-11" db="EMBL/GenBank/DDBJ databases">
        <title>A Novel Polar Bacteriovorax (B. antarcticus) Isolated from the Biocrust in Antarctica.</title>
        <authorList>
            <person name="Mun W."/>
            <person name="Choi S.Y."/>
            <person name="Mitchell R.J."/>
        </authorList>
    </citation>
    <scope>NUCLEOTIDE SEQUENCE [LARGE SCALE GENOMIC DNA]</scope>
    <source>
        <strain evidence="2 3">PP10</strain>
    </source>
</reference>
<dbReference type="RefSeq" id="WP_323575590.1">
    <property type="nucleotide sequence ID" value="NZ_JAYGJQ010000001.1"/>
</dbReference>
<evidence type="ECO:0000256" key="1">
    <source>
        <dbReference type="SAM" id="MobiDB-lite"/>
    </source>
</evidence>
<dbReference type="EMBL" id="JAYGJQ010000001">
    <property type="protein sequence ID" value="MEA9355947.1"/>
    <property type="molecule type" value="Genomic_DNA"/>
</dbReference>
<sequence length="257" mass="28160">MIHNSSSDPVLIKKISLKIWSLRDEIEARIQAQIEAGEVTPEVLDTKVAELQSEYTKKSEGGDNVLQLKTAEDLPADGEDEMAKAMAAAMEGGVDDAAPEEGAEANNVVSMSGAPVVDGNVISIAIESPVNLSEDKISKGKTILSEIGMEKMFFFSNKAFTEGQSIVIQFCIPKTFIVNADVIYCRPFNIKSRIISQNNYTHRMLIKFNFLKEGERALLRQFIQSIEPDVTKIVKKAPTEEADSGEGDFGELDDLGL</sequence>
<evidence type="ECO:0000313" key="3">
    <source>
        <dbReference type="Proteomes" id="UP001302274"/>
    </source>
</evidence>
<feature type="region of interest" description="Disordered" evidence="1">
    <location>
        <begin position="237"/>
        <end position="257"/>
    </location>
</feature>
<name>A0ABU5VSP9_9BACT</name>
<accession>A0ABU5VSP9</accession>
<feature type="compositionally biased region" description="Acidic residues" evidence="1">
    <location>
        <begin position="240"/>
        <end position="257"/>
    </location>
</feature>